<dbReference type="SUPFAM" id="SSF52047">
    <property type="entry name" value="RNI-like"/>
    <property type="match status" value="1"/>
</dbReference>
<dbReference type="Gene3D" id="3.30.40.10">
    <property type="entry name" value="Zinc/RING finger domain, C3HC4 (zinc finger)"/>
    <property type="match status" value="1"/>
</dbReference>
<feature type="domain" description="CXXC-type" evidence="10">
    <location>
        <begin position="42"/>
        <end position="88"/>
    </location>
</feature>
<reference evidence="11" key="5">
    <citation type="submission" date="2025-09" db="UniProtKB">
        <authorList>
            <consortium name="Ensembl"/>
        </authorList>
    </citation>
    <scope>IDENTIFICATION</scope>
</reference>
<proteinExistence type="predicted"/>
<evidence type="ECO:0000259" key="9">
    <source>
        <dbReference type="PROSITE" id="PS50016"/>
    </source>
</evidence>
<evidence type="ECO:0000256" key="8">
    <source>
        <dbReference type="SAM" id="MobiDB-lite"/>
    </source>
</evidence>
<dbReference type="OMA" id="PRDLCIC"/>
<keyword evidence="12" id="KW-1185">Reference proteome</keyword>
<dbReference type="RefSeq" id="XP_007894650.1">
    <property type="nucleotide sequence ID" value="XM_007896459.2"/>
</dbReference>
<feature type="region of interest" description="Disordered" evidence="8">
    <location>
        <begin position="1"/>
        <end position="39"/>
    </location>
</feature>
<name>A0A4W3IR50_CALMI</name>
<dbReference type="Pfam" id="PF25372">
    <property type="entry name" value="DUF7885"/>
    <property type="match status" value="1"/>
</dbReference>
<dbReference type="GeneID" id="103180532"/>
<keyword evidence="5" id="KW-0862">Zinc</keyword>
<keyword evidence="2" id="KW-0479">Metal-binding</keyword>
<feature type="compositionally biased region" description="Basic and acidic residues" evidence="8">
    <location>
        <begin position="166"/>
        <end position="212"/>
    </location>
</feature>
<dbReference type="Proteomes" id="UP000314986">
    <property type="component" value="Unassembled WGS sequence"/>
</dbReference>
<dbReference type="AlphaFoldDB" id="A0A4W3IR50"/>
<dbReference type="InterPro" id="IPR001810">
    <property type="entry name" value="F-box_dom"/>
</dbReference>
<dbReference type="Pfam" id="PF02008">
    <property type="entry name" value="zf-CXXC"/>
    <property type="match status" value="1"/>
</dbReference>
<dbReference type="InterPro" id="IPR001965">
    <property type="entry name" value="Znf_PHD"/>
</dbReference>
<dbReference type="InterPro" id="IPR050690">
    <property type="entry name" value="JHDM1_Histone_Demethylase"/>
</dbReference>
<keyword evidence="1" id="KW-0433">Leucine-rich repeat</keyword>
<feature type="compositionally biased region" description="Acidic residues" evidence="8">
    <location>
        <begin position="328"/>
        <end position="342"/>
    </location>
</feature>
<dbReference type="KEGG" id="cmk:103180532"/>
<dbReference type="SUPFAM" id="SSF57903">
    <property type="entry name" value="FYVE/PHD zinc finger"/>
    <property type="match status" value="1"/>
</dbReference>
<feature type="domain" description="PHD-type" evidence="9">
    <location>
        <begin position="95"/>
        <end position="161"/>
    </location>
</feature>
<evidence type="ECO:0000313" key="12">
    <source>
        <dbReference type="Proteomes" id="UP000314986"/>
    </source>
</evidence>
<feature type="region of interest" description="Disordered" evidence="8">
    <location>
        <begin position="413"/>
        <end position="437"/>
    </location>
</feature>
<dbReference type="Pfam" id="PF16866">
    <property type="entry name" value="PHD_4"/>
    <property type="match status" value="1"/>
</dbReference>
<dbReference type="Ensembl" id="ENSCMIT00000029319.1">
    <property type="protein sequence ID" value="ENSCMIP00000028858.1"/>
    <property type="gene ID" value="ENSCMIG00000012511.1"/>
</dbReference>
<organism evidence="11 12">
    <name type="scientific">Callorhinchus milii</name>
    <name type="common">Ghost shark</name>
    <dbReference type="NCBI Taxonomy" id="7868"/>
    <lineage>
        <taxon>Eukaryota</taxon>
        <taxon>Metazoa</taxon>
        <taxon>Chordata</taxon>
        <taxon>Craniata</taxon>
        <taxon>Vertebrata</taxon>
        <taxon>Chondrichthyes</taxon>
        <taxon>Holocephali</taxon>
        <taxon>Chimaeriformes</taxon>
        <taxon>Callorhinchidae</taxon>
        <taxon>Callorhinchus</taxon>
    </lineage>
</organism>
<dbReference type="PROSITE" id="PS51058">
    <property type="entry name" value="ZF_CXXC"/>
    <property type="match status" value="1"/>
</dbReference>
<dbReference type="InterPro" id="IPR011011">
    <property type="entry name" value="Znf_FYVE_PHD"/>
</dbReference>
<dbReference type="InterPro" id="IPR006553">
    <property type="entry name" value="Leu-rich_rpt_Cys-con_subtyp"/>
</dbReference>
<feature type="compositionally biased region" description="Acidic residues" evidence="8">
    <location>
        <begin position="1"/>
        <end position="11"/>
    </location>
</feature>
<dbReference type="GeneTree" id="ENSGT00940000154717"/>
<dbReference type="InterPro" id="IPR002857">
    <property type="entry name" value="Znf_CXXC"/>
</dbReference>
<dbReference type="InterPro" id="IPR019787">
    <property type="entry name" value="Znf_PHD-finger"/>
</dbReference>
<accession>A0A4W3IR50</accession>
<keyword evidence="6" id="KW-0238">DNA-binding</keyword>
<reference evidence="12" key="3">
    <citation type="journal article" date="2014" name="Nature">
        <title>Elephant shark genome provides unique insights into gnathostome evolution.</title>
        <authorList>
            <consortium name="International Elephant Shark Genome Sequencing Consortium"/>
            <person name="Venkatesh B."/>
            <person name="Lee A.P."/>
            <person name="Ravi V."/>
            <person name="Maurya A.K."/>
            <person name="Lian M.M."/>
            <person name="Swann J.B."/>
            <person name="Ohta Y."/>
            <person name="Flajnik M.F."/>
            <person name="Sutoh Y."/>
            <person name="Kasahara M."/>
            <person name="Hoon S."/>
            <person name="Gangu V."/>
            <person name="Roy S.W."/>
            <person name="Irimia M."/>
            <person name="Korzh V."/>
            <person name="Kondrychyn I."/>
            <person name="Lim Z.W."/>
            <person name="Tay B.H."/>
            <person name="Tohari S."/>
            <person name="Kong K.W."/>
            <person name="Ho S."/>
            <person name="Lorente-Galdos B."/>
            <person name="Quilez J."/>
            <person name="Marques-Bonet T."/>
            <person name="Raney B.J."/>
            <person name="Ingham P.W."/>
            <person name="Tay A."/>
            <person name="Hillier L.W."/>
            <person name="Minx P."/>
            <person name="Boehm T."/>
            <person name="Wilson R.K."/>
            <person name="Brenner S."/>
            <person name="Warren W.C."/>
        </authorList>
    </citation>
    <scope>NUCLEOTIDE SEQUENCE [LARGE SCALE GENOMIC DNA]</scope>
</reference>
<dbReference type="OrthoDB" id="5876800at2759"/>
<keyword evidence="3" id="KW-0677">Repeat</keyword>
<dbReference type="SMART" id="SM00367">
    <property type="entry name" value="LRR_CC"/>
    <property type="match status" value="3"/>
</dbReference>
<reference evidence="12" key="1">
    <citation type="journal article" date="2006" name="Science">
        <title>Ancient noncoding elements conserved in the human genome.</title>
        <authorList>
            <person name="Venkatesh B."/>
            <person name="Kirkness E.F."/>
            <person name="Loh Y.H."/>
            <person name="Halpern A.L."/>
            <person name="Lee A.P."/>
            <person name="Johnson J."/>
            <person name="Dandona N."/>
            <person name="Viswanathan L.D."/>
            <person name="Tay A."/>
            <person name="Venter J.C."/>
            <person name="Strausberg R.L."/>
            <person name="Brenner S."/>
        </authorList>
    </citation>
    <scope>NUCLEOTIDE SEQUENCE [LARGE SCALE GENOMIC DNA]</scope>
</reference>
<keyword evidence="4 7" id="KW-0863">Zinc-finger</keyword>
<evidence type="ECO:0000256" key="6">
    <source>
        <dbReference type="ARBA" id="ARBA00023125"/>
    </source>
</evidence>
<dbReference type="InterPro" id="IPR057207">
    <property type="entry name" value="FBXL15_LRR"/>
</dbReference>
<sequence>MALSPDDEDYDTSQPRAPARLKPRPAPSSGPKLLVHKSTSGARRRRTRCRKCEACLRTECGECHFCKDMKKFGGPGRMKQSCIKRQCIAPVLPHTAVCKICGEAGKEDSVVDEAEKFNASLMECSICNEIIHPGCLKVEDSEGHINDELPNCWECPKCNQEGKTGKEFKEGEDGGRRKSEDLGRPKSEDYHSNRRKSDDGLGLKRRKDKDVPADLGPRKKLRGGKDDKLQKRKKRKPAPDSDESSKTNHLERSEHAQRIERIRQMMKRVNRNEASSSSSSSDSDSDSSSASEASLQRSAGSSGGSSPRSIEKGDNQRSKLRRLSNDIFSEEDDEEEEDEEEENSRNSKTNSLSLASSIRENNYHSLKGENIQRNSIRTMGIPFKKKNGPSSHFCQKVLGSLPRPQIVSKLSVQSPPKPFQMERHVVRPPPDSPEPDSLPLAGGSEHVMQREVWLAIFSYLSHRDLCICMRVCKTWNKWCCDKRLWTTISLSRCKSITPTMLSGIIRRQPITLDLSWTNISKKQLSWLINKLQNLKILALAGCVWSAISALCTPNCPLLRMLDLRWVEDLKDSQMRELLSPPTDCRIGQNDHQSRLWNLTEVRLAGLDLTDSSLALITRHMPVLNKLDLSQCSHVTDQSIALLTTAGSSTRETLTEISLAGCHRITDQCLLLLKHCPNLVRIDLRNCRLIAPKACQQFVDGMAATVPFELPEDKLLTRSRLRPTK</sequence>
<dbReference type="PROSITE" id="PS50016">
    <property type="entry name" value="ZF_PHD_2"/>
    <property type="match status" value="1"/>
</dbReference>
<dbReference type="FunFam" id="3.30.40.10:FF:000020">
    <property type="entry name" value="lysine-specific demethylase 2B isoform X1"/>
    <property type="match status" value="1"/>
</dbReference>
<dbReference type="PANTHER" id="PTHR23123">
    <property type="entry name" value="PHD/F-BOX CONTAINING PROTEIN"/>
    <property type="match status" value="1"/>
</dbReference>
<dbReference type="Gene3D" id="3.80.10.10">
    <property type="entry name" value="Ribonuclease Inhibitor"/>
    <property type="match status" value="2"/>
</dbReference>
<gene>
    <name evidence="11" type="primary">LOC103180532</name>
</gene>
<dbReference type="Gene3D" id="1.20.1280.50">
    <property type="match status" value="1"/>
</dbReference>
<dbReference type="STRING" id="7868.ENSCMIP00000028858"/>
<dbReference type="GO" id="GO:0008270">
    <property type="term" value="F:zinc ion binding"/>
    <property type="evidence" value="ECO:0007669"/>
    <property type="project" value="UniProtKB-KW"/>
</dbReference>
<dbReference type="InParanoid" id="A0A4W3IR50"/>
<dbReference type="CDD" id="cd15644">
    <property type="entry name" value="PHD_KDM2B"/>
    <property type="match status" value="1"/>
</dbReference>
<evidence type="ECO:0000256" key="4">
    <source>
        <dbReference type="ARBA" id="ARBA00022771"/>
    </source>
</evidence>
<evidence type="ECO:0000313" key="11">
    <source>
        <dbReference type="Ensembl" id="ENSCMIP00000028858.1"/>
    </source>
</evidence>
<feature type="region of interest" description="Disordered" evidence="8">
    <location>
        <begin position="166"/>
        <end position="353"/>
    </location>
</feature>
<evidence type="ECO:0000256" key="1">
    <source>
        <dbReference type="ARBA" id="ARBA00022614"/>
    </source>
</evidence>
<feature type="compositionally biased region" description="Basic and acidic residues" evidence="8">
    <location>
        <begin position="237"/>
        <end position="263"/>
    </location>
</feature>
<protein>
    <recommendedName>
        <fullName evidence="13">Lysine-specific demethylase 2B</fullName>
    </recommendedName>
</protein>
<dbReference type="Pfam" id="PF12937">
    <property type="entry name" value="F-box-like"/>
    <property type="match status" value="1"/>
</dbReference>
<dbReference type="InterPro" id="IPR032675">
    <property type="entry name" value="LRR_dom_sf"/>
</dbReference>
<evidence type="ECO:0000256" key="2">
    <source>
        <dbReference type="ARBA" id="ARBA00022723"/>
    </source>
</evidence>
<feature type="compositionally biased region" description="Low complexity" evidence="8">
    <location>
        <begin position="273"/>
        <end position="306"/>
    </location>
</feature>
<reference evidence="12" key="2">
    <citation type="journal article" date="2007" name="PLoS Biol.">
        <title>Survey sequencing and comparative analysis of the elephant shark (Callorhinchus milii) genome.</title>
        <authorList>
            <person name="Venkatesh B."/>
            <person name="Kirkness E.F."/>
            <person name="Loh Y.H."/>
            <person name="Halpern A.L."/>
            <person name="Lee A.P."/>
            <person name="Johnson J."/>
            <person name="Dandona N."/>
            <person name="Viswanathan L.D."/>
            <person name="Tay A."/>
            <person name="Venter J.C."/>
            <person name="Strausberg R.L."/>
            <person name="Brenner S."/>
        </authorList>
    </citation>
    <scope>NUCLEOTIDE SEQUENCE [LARGE SCALE GENOMIC DNA]</scope>
</reference>
<evidence type="ECO:0000256" key="3">
    <source>
        <dbReference type="ARBA" id="ARBA00022737"/>
    </source>
</evidence>
<evidence type="ECO:0000256" key="7">
    <source>
        <dbReference type="PROSITE-ProRule" id="PRU00509"/>
    </source>
</evidence>
<dbReference type="CDD" id="cd22180">
    <property type="entry name" value="F-box_FBXL10"/>
    <property type="match status" value="1"/>
</dbReference>
<evidence type="ECO:0000259" key="10">
    <source>
        <dbReference type="PROSITE" id="PS51058"/>
    </source>
</evidence>
<dbReference type="GO" id="GO:0003677">
    <property type="term" value="F:DNA binding"/>
    <property type="evidence" value="ECO:0007669"/>
    <property type="project" value="UniProtKB-KW"/>
</dbReference>
<reference evidence="11" key="4">
    <citation type="submission" date="2025-08" db="UniProtKB">
        <authorList>
            <consortium name="Ensembl"/>
        </authorList>
    </citation>
    <scope>IDENTIFICATION</scope>
</reference>
<dbReference type="InterPro" id="IPR013083">
    <property type="entry name" value="Znf_RING/FYVE/PHD"/>
</dbReference>
<dbReference type="SMART" id="SM00249">
    <property type="entry name" value="PHD"/>
    <property type="match status" value="1"/>
</dbReference>
<evidence type="ECO:0008006" key="13">
    <source>
        <dbReference type="Google" id="ProtNLM"/>
    </source>
</evidence>
<dbReference type="FunFam" id="1.20.1280.50:FF:000083">
    <property type="entry name" value="Lysine (K)-specific demethylase 2B"/>
    <property type="match status" value="1"/>
</dbReference>
<evidence type="ECO:0000256" key="5">
    <source>
        <dbReference type="ARBA" id="ARBA00022833"/>
    </source>
</evidence>